<comment type="caution">
    <text evidence="1">The sequence shown here is derived from an EMBL/GenBank/DDBJ whole genome shotgun (WGS) entry which is preliminary data.</text>
</comment>
<evidence type="ECO:0000313" key="2">
    <source>
        <dbReference type="Proteomes" id="UP001153332"/>
    </source>
</evidence>
<gene>
    <name evidence="1" type="ORF">O1611_g5275</name>
</gene>
<dbReference type="Proteomes" id="UP001153332">
    <property type="component" value="Unassembled WGS sequence"/>
</dbReference>
<dbReference type="EMBL" id="JAPUUL010001095">
    <property type="protein sequence ID" value="KAJ8128360.1"/>
    <property type="molecule type" value="Genomic_DNA"/>
</dbReference>
<accession>A0ACC2JLI1</accession>
<name>A0ACC2JLI1_9PEZI</name>
<protein>
    <submittedName>
        <fullName evidence="1">Uncharacterized protein</fullName>
    </submittedName>
</protein>
<keyword evidence="2" id="KW-1185">Reference proteome</keyword>
<organism evidence="1 2">
    <name type="scientific">Lasiodiplodia mahajangana</name>
    <dbReference type="NCBI Taxonomy" id="1108764"/>
    <lineage>
        <taxon>Eukaryota</taxon>
        <taxon>Fungi</taxon>
        <taxon>Dikarya</taxon>
        <taxon>Ascomycota</taxon>
        <taxon>Pezizomycotina</taxon>
        <taxon>Dothideomycetes</taxon>
        <taxon>Dothideomycetes incertae sedis</taxon>
        <taxon>Botryosphaeriales</taxon>
        <taxon>Botryosphaeriaceae</taxon>
        <taxon>Lasiodiplodia</taxon>
    </lineage>
</organism>
<sequence>MVTNDFGLRVAIVGLGIAGLAAARILREKHGVTVYERGEPSTVIGGQLRIANFPNSTLISDAADRNVKFDDNCTCPGILSILKGQSIKV</sequence>
<evidence type="ECO:0000313" key="1">
    <source>
        <dbReference type="EMBL" id="KAJ8128360.1"/>
    </source>
</evidence>
<proteinExistence type="predicted"/>
<reference evidence="1" key="1">
    <citation type="submission" date="2022-12" db="EMBL/GenBank/DDBJ databases">
        <title>Genome Sequence of Lasiodiplodia mahajangana.</title>
        <authorList>
            <person name="Buettner E."/>
        </authorList>
    </citation>
    <scope>NUCLEOTIDE SEQUENCE</scope>
    <source>
        <strain evidence="1">VT137</strain>
    </source>
</reference>